<dbReference type="OrthoDB" id="2132010at2759"/>
<protein>
    <submittedName>
        <fullName evidence="3">Uncharacterized protein</fullName>
    </submittedName>
</protein>
<comment type="caution">
    <text evidence="3">The sequence shown here is derived from an EMBL/GenBank/DDBJ whole genome shotgun (WGS) entry which is preliminary data.</text>
</comment>
<evidence type="ECO:0000313" key="3">
    <source>
        <dbReference type="EMBL" id="KAG5995483.1"/>
    </source>
</evidence>
<feature type="compositionally biased region" description="Basic residues" evidence="1">
    <location>
        <begin position="234"/>
        <end position="247"/>
    </location>
</feature>
<evidence type="ECO:0000313" key="4">
    <source>
        <dbReference type="Proteomes" id="UP000748025"/>
    </source>
</evidence>
<feature type="chain" id="PRO_5040434861" evidence="2">
    <location>
        <begin position="19"/>
        <end position="247"/>
    </location>
</feature>
<feature type="region of interest" description="Disordered" evidence="1">
    <location>
        <begin position="74"/>
        <end position="247"/>
    </location>
</feature>
<dbReference type="AlphaFoldDB" id="A0A9P7SVP3"/>
<feature type="signal peptide" evidence="2">
    <location>
        <begin position="1"/>
        <end position="18"/>
    </location>
</feature>
<accession>A0A9P7SVP3</accession>
<gene>
    <name evidence="3" type="ORF">E4U43_003020</name>
</gene>
<dbReference type="Proteomes" id="UP000748025">
    <property type="component" value="Unassembled WGS sequence"/>
</dbReference>
<organism evidence="3 4">
    <name type="scientific">Claviceps pusilla</name>
    <dbReference type="NCBI Taxonomy" id="123648"/>
    <lineage>
        <taxon>Eukaryota</taxon>
        <taxon>Fungi</taxon>
        <taxon>Dikarya</taxon>
        <taxon>Ascomycota</taxon>
        <taxon>Pezizomycotina</taxon>
        <taxon>Sordariomycetes</taxon>
        <taxon>Hypocreomycetidae</taxon>
        <taxon>Hypocreales</taxon>
        <taxon>Clavicipitaceae</taxon>
        <taxon>Claviceps</taxon>
    </lineage>
</organism>
<feature type="compositionally biased region" description="Polar residues" evidence="1">
    <location>
        <begin position="141"/>
        <end position="165"/>
    </location>
</feature>
<reference evidence="3" key="1">
    <citation type="journal article" date="2020" name="bioRxiv">
        <title>Whole genome comparisons of ergot fungi reveals the divergence and evolution of species within the genus Claviceps are the result of varying mechanisms driving genome evolution and host range expansion.</title>
        <authorList>
            <person name="Wyka S.A."/>
            <person name="Mondo S.J."/>
            <person name="Liu M."/>
            <person name="Dettman J."/>
            <person name="Nalam V."/>
            <person name="Broders K.D."/>
        </authorList>
    </citation>
    <scope>NUCLEOTIDE SEQUENCE</scope>
    <source>
        <strain evidence="3">CCC 602</strain>
    </source>
</reference>
<feature type="compositionally biased region" description="Basic and acidic residues" evidence="1">
    <location>
        <begin position="106"/>
        <end position="116"/>
    </location>
</feature>
<feature type="compositionally biased region" description="Polar residues" evidence="1">
    <location>
        <begin position="200"/>
        <end position="210"/>
    </location>
</feature>
<keyword evidence="4" id="KW-1185">Reference proteome</keyword>
<evidence type="ECO:0000256" key="1">
    <source>
        <dbReference type="SAM" id="MobiDB-lite"/>
    </source>
</evidence>
<proteinExistence type="predicted"/>
<keyword evidence="2" id="KW-0732">Signal</keyword>
<feature type="compositionally biased region" description="Basic and acidic residues" evidence="1">
    <location>
        <begin position="212"/>
        <end position="233"/>
    </location>
</feature>
<sequence length="247" mass="26259">MVRIAIASLLTVIATVHATGLYSASAEDVGIVQEKQFTAGQCLSSADCASNCCDQLDRRSGVCSGVRAPLQNRNAGCGSVDRNGRPFAGAGRADSGQQEQTQQKQDTSERNDELQRNRPQSNTDISNKTDDAVRNDGVAGGNNTSGALQGNGNNSTAPDGNSRSAKNGKKRPRKGSKNSAKKDIKMSKTGQAGHDRIMKSATSFNGTATSRKGKDGQDVKNEAKKDSKKDKNGRMGKRTIRKGRRDE</sequence>
<feature type="compositionally biased region" description="Polar residues" evidence="1">
    <location>
        <begin position="117"/>
        <end position="126"/>
    </location>
</feature>
<evidence type="ECO:0000256" key="2">
    <source>
        <dbReference type="SAM" id="SignalP"/>
    </source>
</evidence>
<name>A0A9P7SVP3_9HYPO</name>
<feature type="compositionally biased region" description="Basic residues" evidence="1">
    <location>
        <begin position="166"/>
        <end position="176"/>
    </location>
</feature>
<dbReference type="EMBL" id="SRPW01002132">
    <property type="protein sequence ID" value="KAG5995483.1"/>
    <property type="molecule type" value="Genomic_DNA"/>
</dbReference>